<evidence type="ECO:0000313" key="5">
    <source>
        <dbReference type="EMBL" id="ABG50105.1"/>
    </source>
</evidence>
<dbReference type="SUPFAM" id="SSF89260">
    <property type="entry name" value="Collagen-binding domain"/>
    <property type="match status" value="1"/>
</dbReference>
<sequence length="891" mass="95831">MIDDGCTFPDVTFTVPDVNFMAQVSVEPLGAMGIIEEGWSEVRNNLAEFASSETFERDMLSVFGESTNVDLGRTIIDALVKGEDWPQINVVPAALMNGAAGGFDPLTGEVYLGDSLVEPLSVVGSETREFDLVGVLTEEIAHSIEWKLNLTDTPGDEGEYLAALVNGDELSEGEIARLRGEDDRREILNGTVIVEANSDLTFETQTFPTGDQPLGMAAADFNQDGFQDIVVANIGVANGISIFLGDGKGGVLTAFLSKLEGVVPALVTVGDMNRDGNQDIVTANFRNDSVTVLFGNGKGQFSSSSNFAVGDNPLELAVADVNRDGNLDVVTPNYYSNDVSVLLGNGDGTFMSATNFTTGGSKPEGVVIKDINGDRNPDIMVSNVDSATVAVLPGNGDGTFGLPTSFPAGGKVYGITGKDLNRDGKLDLVLPTLDPDGVSVMLGIGNGFFAFPTNLPVGSLPEHVAIEDLNGDRQLDLVVINRGSDNISVLLGKGKGLFEPAINFGVGEGPNIVVVEDFNNDGKKDIAVTNSEADTISILTNTSKIAVADPNITISDTRITEGNKGRKNAKFTVTLDDASNKTVKVNYATANSSAKAGKDYRKTTGTLTFKPGQTQKKINVPIFGDTIVEKNEKFQLNLSKPKNGKIKDKRGIATIRNDDKNQPLLSIGDAQITEGDQGKKQLKFDVTLNTKVKKRVEVNYATADMTAKKGSDYQQTKGKLIFKPNQKKKTITVPILGDTLNEDDEKFRVNLSRPKNAKLRDKRGVGLIKDNDRGGDQPGDSFETAINLDILTGEQVVSDTIGFTEGIKRDTNDYFRFQTDKEGTFVLVLDDLLKNADVDLYGSEQELINQSKNKGVKPESISTILDPDTYFLRVYPQGSSRTNYRLSVDLL</sequence>
<dbReference type="EMBL" id="CP000393">
    <property type="protein sequence ID" value="ABG50105.1"/>
    <property type="molecule type" value="Genomic_DNA"/>
</dbReference>
<dbReference type="PANTHER" id="PTHR46580">
    <property type="entry name" value="SENSOR KINASE-RELATED"/>
    <property type="match status" value="1"/>
</dbReference>
<dbReference type="AlphaFoldDB" id="Q118G9"/>
<dbReference type="InterPro" id="IPR013517">
    <property type="entry name" value="FG-GAP"/>
</dbReference>
<dbReference type="eggNOG" id="COG3391">
    <property type="taxonomic scope" value="Bacteria"/>
</dbReference>
<proteinExistence type="predicted"/>
<dbReference type="Gene3D" id="2.60.40.2030">
    <property type="match status" value="2"/>
</dbReference>
<dbReference type="SMART" id="SM00237">
    <property type="entry name" value="Calx_beta"/>
    <property type="match status" value="2"/>
</dbReference>
<feature type="domain" description="Calx-beta" evidence="4">
    <location>
        <begin position="653"/>
        <end position="752"/>
    </location>
</feature>
<dbReference type="InterPro" id="IPR003644">
    <property type="entry name" value="Calx_beta"/>
</dbReference>
<dbReference type="HOGENOM" id="CLU_008527_0_0_3"/>
<keyword evidence="3" id="KW-0106">Calcium</keyword>
<reference evidence="5" key="1">
    <citation type="submission" date="2006-06" db="EMBL/GenBank/DDBJ databases">
        <title>Complete sequence of Trichodesmium erythraeum IMS101.</title>
        <authorList>
            <consortium name="US DOE Joint Genome Institute"/>
            <person name="Copeland A."/>
            <person name="Lucas S."/>
            <person name="Lapidus A."/>
            <person name="Barry K."/>
            <person name="Detter J.C."/>
            <person name="Glavina del Rio T."/>
            <person name="Hammon N."/>
            <person name="Israni S."/>
            <person name="Dalin E."/>
            <person name="Tice H."/>
            <person name="Pitluck S."/>
            <person name="Kiss H."/>
            <person name="Munk A.C."/>
            <person name="Brettin T."/>
            <person name="Bruce D."/>
            <person name="Han C."/>
            <person name="Tapia R."/>
            <person name="Gilna P."/>
            <person name="Schmutz J."/>
            <person name="Larimer F."/>
            <person name="Land M."/>
            <person name="Hauser L."/>
            <person name="Kyrpides N."/>
            <person name="Kim E."/>
            <person name="Richardson P."/>
        </authorList>
    </citation>
    <scope>NUCLEOTIDE SEQUENCE [LARGE SCALE GENOMIC DNA]</scope>
    <source>
        <strain evidence="5">IMS101</strain>
    </source>
</reference>
<dbReference type="InterPro" id="IPR038081">
    <property type="entry name" value="CalX-like_sf"/>
</dbReference>
<accession>Q118G9</accession>
<dbReference type="GO" id="GO:0007229">
    <property type="term" value="P:integrin-mediated signaling pathway"/>
    <property type="evidence" value="ECO:0007669"/>
    <property type="project" value="UniProtKB-KW"/>
</dbReference>
<dbReference type="KEGG" id="ter:Tery_0666"/>
<keyword evidence="5" id="KW-0401">Integrin</keyword>
<dbReference type="Pfam" id="PF03160">
    <property type="entry name" value="Calx-beta"/>
    <property type="match status" value="2"/>
</dbReference>
<evidence type="ECO:0000256" key="2">
    <source>
        <dbReference type="ARBA" id="ARBA00022737"/>
    </source>
</evidence>
<name>Q118G9_TRIEI</name>
<dbReference type="Pfam" id="PF13517">
    <property type="entry name" value="FG-GAP_3"/>
    <property type="match status" value="3"/>
</dbReference>
<keyword evidence="1" id="KW-0732">Signal</keyword>
<dbReference type="OrthoDB" id="1488578at2"/>
<gene>
    <name evidence="5" type="ordered locus">Tery_0666</name>
</gene>
<protein>
    <submittedName>
        <fullName evidence="5">Na-Ca exchanger/integrin-beta4</fullName>
    </submittedName>
</protein>
<evidence type="ECO:0000256" key="3">
    <source>
        <dbReference type="ARBA" id="ARBA00022837"/>
    </source>
</evidence>
<evidence type="ECO:0000256" key="1">
    <source>
        <dbReference type="ARBA" id="ARBA00022729"/>
    </source>
</evidence>
<keyword evidence="2" id="KW-0677">Repeat</keyword>
<organism evidence="5">
    <name type="scientific">Trichodesmium erythraeum (strain IMS101)</name>
    <dbReference type="NCBI Taxonomy" id="203124"/>
    <lineage>
        <taxon>Bacteria</taxon>
        <taxon>Bacillati</taxon>
        <taxon>Cyanobacteriota</taxon>
        <taxon>Cyanophyceae</taxon>
        <taxon>Oscillatoriophycideae</taxon>
        <taxon>Oscillatoriales</taxon>
        <taxon>Microcoleaceae</taxon>
        <taxon>Trichodesmium</taxon>
    </lineage>
</organism>
<dbReference type="InterPro" id="IPR028994">
    <property type="entry name" value="Integrin_alpha_N"/>
</dbReference>
<feature type="domain" description="Calx-beta" evidence="4">
    <location>
        <begin position="534"/>
        <end position="639"/>
    </location>
</feature>
<dbReference type="Gene3D" id="2.30.30.100">
    <property type="match status" value="4"/>
</dbReference>
<dbReference type="PANTHER" id="PTHR46580:SF4">
    <property type="entry name" value="ATP_GTP-BINDING PROTEIN"/>
    <property type="match status" value="1"/>
</dbReference>
<dbReference type="SUPFAM" id="SSF69318">
    <property type="entry name" value="Integrin alpha N-terminal domain"/>
    <property type="match status" value="1"/>
</dbReference>
<dbReference type="STRING" id="203124.Tery_0666"/>
<dbReference type="RefSeq" id="WP_011610498.1">
    <property type="nucleotide sequence ID" value="NC_008312.1"/>
</dbReference>
<dbReference type="SUPFAM" id="SSF141072">
    <property type="entry name" value="CalX-like"/>
    <property type="match status" value="2"/>
</dbReference>
<dbReference type="GO" id="GO:0016020">
    <property type="term" value="C:membrane"/>
    <property type="evidence" value="ECO:0007669"/>
    <property type="project" value="InterPro"/>
</dbReference>
<dbReference type="Gene3D" id="2.60.120.380">
    <property type="match status" value="1"/>
</dbReference>
<evidence type="ECO:0000259" key="4">
    <source>
        <dbReference type="SMART" id="SM00237"/>
    </source>
</evidence>